<reference evidence="2" key="1">
    <citation type="journal article" date="2019" name="Int. J. Syst. Evol. Microbiol.">
        <title>The Global Catalogue of Microorganisms (GCM) 10K type strain sequencing project: providing services to taxonomists for standard genome sequencing and annotation.</title>
        <authorList>
            <consortium name="The Broad Institute Genomics Platform"/>
            <consortium name="The Broad Institute Genome Sequencing Center for Infectious Disease"/>
            <person name="Wu L."/>
            <person name="Ma J."/>
        </authorList>
    </citation>
    <scope>NUCLEOTIDE SEQUENCE [LARGE SCALE GENOMIC DNA]</scope>
    <source>
        <strain evidence="2">JCM 17927</strain>
    </source>
</reference>
<dbReference type="Proteomes" id="UP001501175">
    <property type="component" value="Unassembled WGS sequence"/>
</dbReference>
<keyword evidence="2" id="KW-1185">Reference proteome</keyword>
<organism evidence="1 2">
    <name type="scientific">Nibrella saemangeumensis</name>
    <dbReference type="NCBI Taxonomy" id="1084526"/>
    <lineage>
        <taxon>Bacteria</taxon>
        <taxon>Pseudomonadati</taxon>
        <taxon>Bacteroidota</taxon>
        <taxon>Cytophagia</taxon>
        <taxon>Cytophagales</taxon>
        <taxon>Spirosomataceae</taxon>
        <taxon>Nibrella</taxon>
    </lineage>
</organism>
<name>A0ABP8NUB9_9BACT</name>
<dbReference type="RefSeq" id="WP_345250402.1">
    <property type="nucleotide sequence ID" value="NZ_BAABHD010000084.1"/>
</dbReference>
<gene>
    <name evidence="1" type="ORF">GCM10023189_61000</name>
</gene>
<dbReference type="EMBL" id="BAABHD010000084">
    <property type="protein sequence ID" value="GAA4471108.1"/>
    <property type="molecule type" value="Genomic_DNA"/>
</dbReference>
<comment type="caution">
    <text evidence="1">The sequence shown here is derived from an EMBL/GenBank/DDBJ whole genome shotgun (WGS) entry which is preliminary data.</text>
</comment>
<accession>A0ABP8NUB9</accession>
<evidence type="ECO:0000313" key="1">
    <source>
        <dbReference type="EMBL" id="GAA4471108.1"/>
    </source>
</evidence>
<sequence>MKKVIVYFLLSLLLMQNSGKWIILAWFSINQPYIARTLCENRSRPQLHCDGQCVLAKKLKAADERAARDLAQWQQLLEVVPFTPPITADFSFASVSTIWIATAFPVYSSRAYADPSFDFFHPPCS</sequence>
<evidence type="ECO:0000313" key="2">
    <source>
        <dbReference type="Proteomes" id="UP001501175"/>
    </source>
</evidence>
<protein>
    <recommendedName>
        <fullName evidence="3">Secreted protein</fullName>
    </recommendedName>
</protein>
<proteinExistence type="predicted"/>
<evidence type="ECO:0008006" key="3">
    <source>
        <dbReference type="Google" id="ProtNLM"/>
    </source>
</evidence>